<keyword evidence="4" id="KW-1185">Reference proteome</keyword>
<evidence type="ECO:0000256" key="1">
    <source>
        <dbReference type="ARBA" id="ARBA00022729"/>
    </source>
</evidence>
<dbReference type="InterPro" id="IPR011055">
    <property type="entry name" value="Dup_hybrid_motif"/>
</dbReference>
<gene>
    <name evidence="3" type="ORF">BST99_01890</name>
</gene>
<dbReference type="RefSeq" id="WP_105000292.1">
    <property type="nucleotide sequence ID" value="NZ_MQVX01000001.1"/>
</dbReference>
<organism evidence="3 4">
    <name type="scientific">Aureicoccus marinus</name>
    <dbReference type="NCBI Taxonomy" id="754435"/>
    <lineage>
        <taxon>Bacteria</taxon>
        <taxon>Pseudomonadati</taxon>
        <taxon>Bacteroidota</taxon>
        <taxon>Flavobacteriia</taxon>
        <taxon>Flavobacteriales</taxon>
        <taxon>Flavobacteriaceae</taxon>
        <taxon>Aureicoccus</taxon>
    </lineage>
</organism>
<dbReference type="PANTHER" id="PTHR21666">
    <property type="entry name" value="PEPTIDASE-RELATED"/>
    <property type="match status" value="1"/>
</dbReference>
<dbReference type="Proteomes" id="UP000239366">
    <property type="component" value="Unassembled WGS sequence"/>
</dbReference>
<evidence type="ECO:0000313" key="4">
    <source>
        <dbReference type="Proteomes" id="UP000239366"/>
    </source>
</evidence>
<dbReference type="PANTHER" id="PTHR21666:SF289">
    <property type="entry name" value="L-ALA--D-GLU ENDOPEPTIDASE"/>
    <property type="match status" value="1"/>
</dbReference>
<accession>A0A2S7T4X5</accession>
<dbReference type="GO" id="GO:0004222">
    <property type="term" value="F:metalloendopeptidase activity"/>
    <property type="evidence" value="ECO:0007669"/>
    <property type="project" value="TreeGrafter"/>
</dbReference>
<dbReference type="EMBL" id="MQVX01000001">
    <property type="protein sequence ID" value="PQJ14658.1"/>
    <property type="molecule type" value="Genomic_DNA"/>
</dbReference>
<dbReference type="InterPro" id="IPR016047">
    <property type="entry name" value="M23ase_b-sheet_dom"/>
</dbReference>
<dbReference type="Gene3D" id="2.70.70.10">
    <property type="entry name" value="Glucose Permease (Domain IIA)"/>
    <property type="match status" value="1"/>
</dbReference>
<dbReference type="CDD" id="cd12797">
    <property type="entry name" value="M23_peptidase"/>
    <property type="match status" value="1"/>
</dbReference>
<reference evidence="4" key="1">
    <citation type="submission" date="2016-11" db="EMBL/GenBank/DDBJ databases">
        <title>Trade-off between light-utilization and light-protection in marine flavobacteria.</title>
        <authorList>
            <person name="Kumagai Y."/>
            <person name="Yoshizawa S."/>
            <person name="Kogure K."/>
        </authorList>
    </citation>
    <scope>NUCLEOTIDE SEQUENCE [LARGE SCALE GENOMIC DNA]</scope>
    <source>
        <strain evidence="4">SG-18</strain>
    </source>
</reference>
<dbReference type="InterPro" id="IPR050570">
    <property type="entry name" value="Cell_wall_metabolism_enzyme"/>
</dbReference>
<proteinExistence type="predicted"/>
<evidence type="ECO:0000313" key="3">
    <source>
        <dbReference type="EMBL" id="PQJ14658.1"/>
    </source>
</evidence>
<feature type="domain" description="M23ase beta-sheet core" evidence="2">
    <location>
        <begin position="84"/>
        <end position="185"/>
    </location>
</feature>
<dbReference type="SUPFAM" id="SSF51261">
    <property type="entry name" value="Duplicated hybrid motif"/>
    <property type="match status" value="1"/>
</dbReference>
<dbReference type="OrthoDB" id="9801052at2"/>
<keyword evidence="1" id="KW-0732">Signal</keyword>
<dbReference type="AlphaFoldDB" id="A0A2S7T4X5"/>
<evidence type="ECO:0000259" key="2">
    <source>
        <dbReference type="Pfam" id="PF01551"/>
    </source>
</evidence>
<protein>
    <recommendedName>
        <fullName evidence="2">M23ase beta-sheet core domain-containing protein</fullName>
    </recommendedName>
</protein>
<comment type="caution">
    <text evidence="3">The sequence shown here is derived from an EMBL/GenBank/DDBJ whole genome shotgun (WGS) entry which is preliminary data.</text>
</comment>
<name>A0A2S7T4X5_9FLAO</name>
<sequence length="223" mass="24763">MVEQAVFRPLIDGVSSRTNYVPVDLSKSNPNISAELVQDPERCATFLEEYCQERAALVAYGGYMENRDLYTQNGLFQRGETRSLHLGVDFWCAADNHILAPFSGRIHSFANNTVSGDYGPTLILEHRTEWSETPFEGFSLYGHLAEESLANWIVGQEVKAGEVIAKLGEAHENGGYAPHLHFQLILEMQDEKGDYPGVCAPSDQRRFVANCPDPLPFLGLSAP</sequence>
<dbReference type="Pfam" id="PF01551">
    <property type="entry name" value="Peptidase_M23"/>
    <property type="match status" value="1"/>
</dbReference>